<dbReference type="OrthoDB" id="5874210at2759"/>
<name>E3LRF5_CAERE</name>
<protein>
    <submittedName>
        <fullName evidence="2">Uncharacterized protein</fullName>
    </submittedName>
</protein>
<evidence type="ECO:0000313" key="3">
    <source>
        <dbReference type="Proteomes" id="UP000008281"/>
    </source>
</evidence>
<dbReference type="HOGENOM" id="CLU_1181160_0_0_1"/>
<feature type="region of interest" description="Disordered" evidence="1">
    <location>
        <begin position="37"/>
        <end position="82"/>
    </location>
</feature>
<dbReference type="InParanoid" id="E3LRF5"/>
<accession>E3LRF5</accession>
<dbReference type="eggNOG" id="KOG1107">
    <property type="taxonomic scope" value="Eukaryota"/>
</dbReference>
<keyword evidence="3" id="KW-1185">Reference proteome</keyword>
<dbReference type="STRING" id="31234.E3LRF5"/>
<reference evidence="2" key="1">
    <citation type="submission" date="2007-07" db="EMBL/GenBank/DDBJ databases">
        <title>PCAP assembly of the Caenorhabditis remanei genome.</title>
        <authorList>
            <consortium name="The Caenorhabditis remanei Sequencing Consortium"/>
            <person name="Wilson R.K."/>
        </authorList>
    </citation>
    <scope>NUCLEOTIDE SEQUENCE [LARGE SCALE GENOMIC DNA]</scope>
    <source>
        <strain evidence="2">PB4641</strain>
    </source>
</reference>
<organism evidence="3">
    <name type="scientific">Caenorhabditis remanei</name>
    <name type="common">Caenorhabditis vulgaris</name>
    <dbReference type="NCBI Taxonomy" id="31234"/>
    <lineage>
        <taxon>Eukaryota</taxon>
        <taxon>Metazoa</taxon>
        <taxon>Ecdysozoa</taxon>
        <taxon>Nematoda</taxon>
        <taxon>Chromadorea</taxon>
        <taxon>Rhabditida</taxon>
        <taxon>Rhabditina</taxon>
        <taxon>Rhabditomorpha</taxon>
        <taxon>Rhabditoidea</taxon>
        <taxon>Rhabditidae</taxon>
        <taxon>Peloderinae</taxon>
        <taxon>Caenorhabditis</taxon>
    </lineage>
</organism>
<evidence type="ECO:0000256" key="1">
    <source>
        <dbReference type="SAM" id="MobiDB-lite"/>
    </source>
</evidence>
<gene>
    <name evidence="2" type="ORF">CRE_32629</name>
</gene>
<proteinExistence type="predicted"/>
<dbReference type="EMBL" id="DS268413">
    <property type="protein sequence ID" value="EFP07364.1"/>
    <property type="molecule type" value="Genomic_DNA"/>
</dbReference>
<evidence type="ECO:0000313" key="2">
    <source>
        <dbReference type="EMBL" id="EFP07364.1"/>
    </source>
</evidence>
<sequence>MLLVQLNSIPDSPITLSEMDWRQPYPANSNLRNELMDGLQRDGGYYPSRPGPSAQEEFPPSESWWKETDPRQNWKPLKTDNERRENCRISRIESRNELQSNQEEMEPRNEDECLEIVVTSTKMYFSRCMKTMPGTIIDERTYFLKGDIPMIYFVNCSPADSERFDTLEKFCREALHIESSSCDQEICRDGTLIATKKKTVERIRDGQFQERTEYTYKFHKSANVTFYVAMHSDHA</sequence>
<dbReference type="Proteomes" id="UP000008281">
    <property type="component" value="Unassembled WGS sequence"/>
</dbReference>
<dbReference type="FunCoup" id="E3LRF5">
    <property type="interactions" value="183"/>
</dbReference>
<dbReference type="AlphaFoldDB" id="E3LRF5"/>
<feature type="compositionally biased region" description="Basic and acidic residues" evidence="1">
    <location>
        <begin position="64"/>
        <end position="82"/>
    </location>
</feature>